<comment type="caution">
    <text evidence="19">The sequence shown here is derived from an EMBL/GenBank/DDBJ whole genome shotgun (WGS) entry which is preliminary data.</text>
</comment>
<dbReference type="HOGENOM" id="CLU_048577_3_1_9"/>
<evidence type="ECO:0000256" key="13">
    <source>
        <dbReference type="ARBA" id="ARBA00022840"/>
    </source>
</evidence>
<dbReference type="AlphaFoldDB" id="A5Z4H9"/>
<dbReference type="NCBIfam" id="NF002747">
    <property type="entry name" value="PRK02759.1"/>
    <property type="match status" value="1"/>
</dbReference>
<keyword evidence="13 16" id="KW-0067">ATP-binding</keyword>
<feature type="region of interest" description="Phosphoribosyl-AMP cyclohydrolase" evidence="16">
    <location>
        <begin position="1"/>
        <end position="336"/>
    </location>
</feature>
<dbReference type="InterPro" id="IPR021130">
    <property type="entry name" value="PRib-ATP_PPHydrolase-like"/>
</dbReference>
<dbReference type="InterPro" id="IPR038019">
    <property type="entry name" value="PRib_AMP_CycHydrolase_sf"/>
</dbReference>
<dbReference type="CDD" id="cd11534">
    <property type="entry name" value="NTP-PPase_HisIE_like"/>
    <property type="match status" value="1"/>
</dbReference>
<dbReference type="eggNOG" id="COG0139">
    <property type="taxonomic scope" value="Bacteria"/>
</dbReference>
<evidence type="ECO:0000256" key="4">
    <source>
        <dbReference type="ARBA" id="ARBA00005169"/>
    </source>
</evidence>
<evidence type="ECO:0000256" key="6">
    <source>
        <dbReference type="ARBA" id="ARBA00007731"/>
    </source>
</evidence>
<evidence type="ECO:0000313" key="19">
    <source>
        <dbReference type="EMBL" id="EDM52078.1"/>
    </source>
</evidence>
<dbReference type="InterPro" id="IPR006062">
    <property type="entry name" value="His_biosynth"/>
</dbReference>
<dbReference type="GO" id="GO:0004636">
    <property type="term" value="F:phosphoribosyl-ATP diphosphatase activity"/>
    <property type="evidence" value="ECO:0007669"/>
    <property type="project" value="UniProtKB-UniRule"/>
</dbReference>
<evidence type="ECO:0000256" key="9">
    <source>
        <dbReference type="ARBA" id="ARBA00022490"/>
    </source>
</evidence>
<evidence type="ECO:0000256" key="17">
    <source>
        <dbReference type="RuleBase" id="RU003657"/>
    </source>
</evidence>
<dbReference type="Gene3D" id="1.10.287.1080">
    <property type="entry name" value="MazG-like"/>
    <property type="match status" value="1"/>
</dbReference>
<dbReference type="GO" id="GO:0005737">
    <property type="term" value="C:cytoplasm"/>
    <property type="evidence" value="ECO:0007669"/>
    <property type="project" value="UniProtKB-SubCell"/>
</dbReference>
<dbReference type="SUPFAM" id="SSF101386">
    <property type="entry name" value="all-alpha NTP pyrophosphatases"/>
    <property type="match status" value="1"/>
</dbReference>
<keyword evidence="10 16" id="KW-0028">Amino-acid biosynthesis</keyword>
<evidence type="ECO:0000256" key="3">
    <source>
        <dbReference type="ARBA" id="ARBA00004496"/>
    </source>
</evidence>
<dbReference type="Pfam" id="PF01502">
    <property type="entry name" value="PRA-CH"/>
    <property type="match status" value="1"/>
</dbReference>
<comment type="similarity">
    <text evidence="7 16">In the N-terminal section; belongs to the PRA-CH family.</text>
</comment>
<dbReference type="FunFam" id="3.10.20.810:FF:000001">
    <property type="entry name" value="Histidine biosynthesis bifunctional protein HisIE"/>
    <property type="match status" value="1"/>
</dbReference>
<dbReference type="InterPro" id="IPR008179">
    <property type="entry name" value="HisE"/>
</dbReference>
<dbReference type="UniPathway" id="UPA00031">
    <property type="reaction ID" value="UER00007"/>
</dbReference>
<name>A5Z4H9_9FIRM</name>
<comment type="similarity">
    <text evidence="6 16">In the C-terminal section; belongs to the PRA-PH family.</text>
</comment>
<dbReference type="SUPFAM" id="SSF51366">
    <property type="entry name" value="Ribulose-phoshate binding barrel"/>
    <property type="match status" value="1"/>
</dbReference>
<keyword evidence="15 16" id="KW-0511">Multifunctional enzyme</keyword>
<dbReference type="STRING" id="411463.EUBVEN_00605"/>
<comment type="catalytic activity">
    <reaction evidence="2 16">
        <text>1-(5-phospho-beta-D-ribosyl)-ATP + H2O = 1-(5-phospho-beta-D-ribosyl)-5'-AMP + diphosphate + H(+)</text>
        <dbReference type="Rhea" id="RHEA:22828"/>
        <dbReference type="ChEBI" id="CHEBI:15377"/>
        <dbReference type="ChEBI" id="CHEBI:15378"/>
        <dbReference type="ChEBI" id="CHEBI:33019"/>
        <dbReference type="ChEBI" id="CHEBI:59457"/>
        <dbReference type="ChEBI" id="CHEBI:73183"/>
        <dbReference type="EC" id="3.6.1.31"/>
    </reaction>
</comment>
<dbReference type="EC" id="3.6.1.31" evidence="16"/>
<dbReference type="GO" id="GO:0000105">
    <property type="term" value="P:L-histidine biosynthetic process"/>
    <property type="evidence" value="ECO:0007669"/>
    <property type="project" value="UniProtKB-UniRule"/>
</dbReference>
<dbReference type="EC" id="3.5.4.19" evidence="16"/>
<dbReference type="InterPro" id="IPR013785">
    <property type="entry name" value="Aldolase_TIM"/>
</dbReference>
<evidence type="ECO:0000256" key="8">
    <source>
        <dbReference type="ARBA" id="ARBA00009667"/>
    </source>
</evidence>
<dbReference type="Pfam" id="PF00977">
    <property type="entry name" value="His_biosynth"/>
    <property type="match status" value="1"/>
</dbReference>
<comment type="subcellular location">
    <subcellularLocation>
        <location evidence="3 16">Cytoplasm</location>
    </subcellularLocation>
</comment>
<evidence type="ECO:0000259" key="18">
    <source>
        <dbReference type="Pfam" id="PF01502"/>
    </source>
</evidence>
<evidence type="ECO:0000256" key="5">
    <source>
        <dbReference type="ARBA" id="ARBA00005204"/>
    </source>
</evidence>
<keyword evidence="11 16" id="KW-0547">Nucleotide-binding</keyword>
<dbReference type="Proteomes" id="UP000006000">
    <property type="component" value="Unassembled WGS sequence"/>
</dbReference>
<dbReference type="NCBIfam" id="NF000768">
    <property type="entry name" value="PRK00051.1"/>
    <property type="match status" value="1"/>
</dbReference>
<dbReference type="PANTHER" id="PTHR42945:SF1">
    <property type="entry name" value="HISTIDINE BIOSYNTHESIS BIFUNCTIONAL PROTEIN HIS7"/>
    <property type="match status" value="1"/>
</dbReference>
<dbReference type="Pfam" id="PF01503">
    <property type="entry name" value="PRA-PH"/>
    <property type="match status" value="1"/>
</dbReference>
<dbReference type="GO" id="GO:0004635">
    <property type="term" value="F:phosphoribosyl-AMP cyclohydrolase activity"/>
    <property type="evidence" value="ECO:0007669"/>
    <property type="project" value="UniProtKB-UniRule"/>
</dbReference>
<sequence>MGKFRIIPSIYLYNGNVVDKETKEIVGDGDAVELATFYNNRGADELLVFDLSSSDSEHDANIGTMIKIQDAVDIQMIVGGNVKRLEDVKKYIYTGAKKAILDMSKDTNVEIVKEASERFGSDKIAVMLNKDYDFSKIKQLKYDGVSLIIADSCANECIGLGIKILAFNCNFTFNDMVEFGKQDKVYGISDNSFAGDFDFLNFKAQLKEEGVNTIVFESAMSFDQFKKNSDGMIPVVVQDYKTDKVLMVAYMNEEAFNLTIKTGKMTYFSRSRNEIWVKGVTSGNFQYVKELSMDCDLDTMLAKVYQVGVPCHTGADTCFFNTLVKKEYDESNPMRVFEDVYNVILDRKKNPKEGSYTNYLFDKGIDKILKKVGEEATEIVIAAKNPDPQEVKYEISDFLYHVMVLMAEKGVSWKEITKELSRR</sequence>
<dbReference type="InterPro" id="IPR011060">
    <property type="entry name" value="RibuloseP-bd_barrel"/>
</dbReference>
<dbReference type="SUPFAM" id="SSF141734">
    <property type="entry name" value="HisI-like"/>
    <property type="match status" value="1"/>
</dbReference>
<evidence type="ECO:0000256" key="16">
    <source>
        <dbReference type="HAMAP-Rule" id="MF_01019"/>
    </source>
</evidence>
<evidence type="ECO:0000256" key="7">
    <source>
        <dbReference type="ARBA" id="ARBA00008299"/>
    </source>
</evidence>
<dbReference type="HAMAP" id="MF_01021">
    <property type="entry name" value="HisI"/>
    <property type="match status" value="1"/>
</dbReference>
<evidence type="ECO:0000313" key="20">
    <source>
        <dbReference type="Proteomes" id="UP000006000"/>
    </source>
</evidence>
<keyword evidence="14 16" id="KW-0368">Histidine biosynthesis</keyword>
<dbReference type="EMBL" id="AAVL02000028">
    <property type="protein sequence ID" value="EDM52078.1"/>
    <property type="molecule type" value="Genomic_DNA"/>
</dbReference>
<dbReference type="Gene3D" id="3.10.20.810">
    <property type="entry name" value="Phosphoribosyl-AMP cyclohydrolase"/>
    <property type="match status" value="1"/>
</dbReference>
<reference evidence="19 20" key="2">
    <citation type="submission" date="2007-04" db="EMBL/GenBank/DDBJ databases">
        <title>Draft genome sequence of Eubacterium ventriosum (ATCC 27560).</title>
        <authorList>
            <person name="Sudarsanam P."/>
            <person name="Ley R."/>
            <person name="Guruge J."/>
            <person name="Turnbaugh P.J."/>
            <person name="Mahowald M."/>
            <person name="Liep D."/>
            <person name="Gordon J."/>
        </authorList>
    </citation>
    <scope>NUCLEOTIDE SEQUENCE [LARGE SCALE GENOMIC DNA]</scope>
    <source>
        <strain evidence="19 20">ATCC 27560</strain>
    </source>
</reference>
<evidence type="ECO:0000256" key="11">
    <source>
        <dbReference type="ARBA" id="ARBA00022741"/>
    </source>
</evidence>
<proteinExistence type="inferred from homology"/>
<dbReference type="HAMAP" id="MF_01019">
    <property type="entry name" value="HisIE"/>
    <property type="match status" value="1"/>
</dbReference>
<dbReference type="eggNOG" id="COG0140">
    <property type="taxonomic scope" value="Bacteria"/>
</dbReference>
<evidence type="ECO:0000256" key="2">
    <source>
        <dbReference type="ARBA" id="ARBA00001460"/>
    </source>
</evidence>
<dbReference type="HAMAP" id="MF_01020">
    <property type="entry name" value="HisE"/>
    <property type="match status" value="1"/>
</dbReference>
<comment type="pathway">
    <text evidence="4 16">Amino-acid biosynthesis; L-histidine biosynthesis; L-histidine from 5-phospho-alpha-D-ribose 1-diphosphate: step 3/9.</text>
</comment>
<dbReference type="InterPro" id="IPR023019">
    <property type="entry name" value="His_synth_HisIE"/>
</dbReference>
<organism evidence="19 20">
    <name type="scientific">Eubacterium ventriosum ATCC 27560</name>
    <dbReference type="NCBI Taxonomy" id="411463"/>
    <lineage>
        <taxon>Bacteria</taxon>
        <taxon>Bacillati</taxon>
        <taxon>Bacillota</taxon>
        <taxon>Clostridia</taxon>
        <taxon>Eubacteriales</taxon>
        <taxon>Eubacteriaceae</taxon>
        <taxon>Eubacterium</taxon>
    </lineage>
</organism>
<evidence type="ECO:0000256" key="15">
    <source>
        <dbReference type="ARBA" id="ARBA00023268"/>
    </source>
</evidence>
<protein>
    <recommendedName>
        <fullName evidence="16">Histidine biosynthesis bifunctional protein HisIE</fullName>
    </recommendedName>
    <domain>
        <recommendedName>
            <fullName evidence="16">Phosphoribosyl-AMP cyclohydrolase</fullName>
            <shortName evidence="16">PRA-CH</shortName>
            <ecNumber evidence="16">3.5.4.19</ecNumber>
        </recommendedName>
    </domain>
    <domain>
        <recommendedName>
            <fullName evidence="16">Phosphoribosyl-ATP pyrophosphatase</fullName>
            <shortName evidence="16">PRA-PH</shortName>
            <ecNumber evidence="16">3.6.1.31</ecNumber>
        </recommendedName>
    </domain>
</protein>
<dbReference type="InterPro" id="IPR026660">
    <property type="entry name" value="PRA-CH"/>
</dbReference>
<feature type="domain" description="Phosphoribosyl-AMP cyclohydrolase" evidence="18">
    <location>
        <begin position="247"/>
        <end position="320"/>
    </location>
</feature>
<evidence type="ECO:0000256" key="14">
    <source>
        <dbReference type="ARBA" id="ARBA00023102"/>
    </source>
</evidence>
<accession>A5Z4H9</accession>
<dbReference type="OrthoDB" id="9795769at2"/>
<dbReference type="PANTHER" id="PTHR42945">
    <property type="entry name" value="HISTIDINE BIOSYNTHESIS BIFUNCTIONAL PROTEIN"/>
    <property type="match status" value="1"/>
</dbReference>
<dbReference type="NCBIfam" id="TIGR03188">
    <property type="entry name" value="histidine_hisI"/>
    <property type="match status" value="1"/>
</dbReference>
<dbReference type="RefSeq" id="WP_005358489.1">
    <property type="nucleotide sequence ID" value="NZ_DS264264.1"/>
</dbReference>
<gene>
    <name evidence="19" type="primary">hisE</name>
    <name evidence="16" type="synonym">hisI</name>
    <name evidence="16" type="synonym">hisIE</name>
    <name evidence="19" type="ORF">EUBVEN_00605</name>
</gene>
<dbReference type="GO" id="GO:0005524">
    <property type="term" value="F:ATP binding"/>
    <property type="evidence" value="ECO:0007669"/>
    <property type="project" value="UniProtKB-KW"/>
</dbReference>
<feature type="region of interest" description="Phosphoribosyl-ATP pyrophosphohydrolase" evidence="16">
    <location>
        <begin position="337"/>
        <end position="423"/>
    </location>
</feature>
<dbReference type="InterPro" id="IPR002496">
    <property type="entry name" value="PRib_AMP_CycHydrolase_dom"/>
</dbReference>
<evidence type="ECO:0000256" key="1">
    <source>
        <dbReference type="ARBA" id="ARBA00000024"/>
    </source>
</evidence>
<dbReference type="Gene3D" id="3.20.20.70">
    <property type="entry name" value="Aldolase class I"/>
    <property type="match status" value="1"/>
</dbReference>
<comment type="catalytic activity">
    <reaction evidence="1 16">
        <text>1-(5-phospho-beta-D-ribosyl)-5'-AMP + H2O = 1-(5-phospho-beta-D-ribosyl)-5-[(5-phospho-beta-D-ribosylamino)methylideneamino]imidazole-4-carboxamide</text>
        <dbReference type="Rhea" id="RHEA:20049"/>
        <dbReference type="ChEBI" id="CHEBI:15377"/>
        <dbReference type="ChEBI" id="CHEBI:58435"/>
        <dbReference type="ChEBI" id="CHEBI:59457"/>
        <dbReference type="EC" id="3.5.4.19"/>
    </reaction>
</comment>
<reference evidence="19 20" key="1">
    <citation type="submission" date="2007-03" db="EMBL/GenBank/DDBJ databases">
        <authorList>
            <person name="Fulton L."/>
            <person name="Clifton S."/>
            <person name="Fulton B."/>
            <person name="Xu J."/>
            <person name="Minx P."/>
            <person name="Pepin K.H."/>
            <person name="Johnson M."/>
            <person name="Thiruvilangam P."/>
            <person name="Bhonagiri V."/>
            <person name="Nash W.E."/>
            <person name="Mardis E.R."/>
            <person name="Wilson R.K."/>
        </authorList>
    </citation>
    <scope>NUCLEOTIDE SEQUENCE [LARGE SCALE GENOMIC DNA]</scope>
    <source>
        <strain evidence="19 20">ATCC 27560</strain>
    </source>
</reference>
<comment type="similarity">
    <text evidence="8 17">Belongs to the HisA/HisF family.</text>
</comment>
<keyword evidence="12 16" id="KW-0378">Hydrolase</keyword>
<evidence type="ECO:0000256" key="10">
    <source>
        <dbReference type="ARBA" id="ARBA00022605"/>
    </source>
</evidence>
<evidence type="ECO:0000256" key="12">
    <source>
        <dbReference type="ARBA" id="ARBA00022801"/>
    </source>
</evidence>
<comment type="pathway">
    <text evidence="5 16">Amino-acid biosynthesis; L-histidine biosynthesis; L-histidine from 5-phospho-alpha-D-ribose 1-diphosphate: step 2/9.</text>
</comment>
<keyword evidence="9 16" id="KW-0963">Cytoplasm</keyword>